<dbReference type="Pfam" id="PF12801">
    <property type="entry name" value="Fer4_5"/>
    <property type="match status" value="2"/>
</dbReference>
<dbReference type="OrthoDB" id="9806398at2"/>
<feature type="transmembrane region" description="Helical" evidence="4">
    <location>
        <begin position="74"/>
        <end position="99"/>
    </location>
</feature>
<dbReference type="AlphaFoldDB" id="A0A6N1ASJ4"/>
<feature type="domain" description="4Fe-4S ferredoxin-type" evidence="5">
    <location>
        <begin position="160"/>
        <end position="192"/>
    </location>
</feature>
<evidence type="ECO:0000313" key="7">
    <source>
        <dbReference type="Proteomes" id="UP000509702"/>
    </source>
</evidence>
<keyword evidence="2" id="KW-1003">Cell membrane</keyword>
<dbReference type="RefSeq" id="WP_109154155.1">
    <property type="nucleotide sequence ID" value="NZ_BSOV01000001.1"/>
</dbReference>
<evidence type="ECO:0000256" key="3">
    <source>
        <dbReference type="ARBA" id="ARBA00023136"/>
    </source>
</evidence>
<sequence length="471" mass="51767">MADCTTPSATHRSGLKRALSDLGDWMARSRRLIMGVQWTVIVIYAVLIIVPTLLPLPTNVDRIWSHITIFAQFVFWGIWWPGVLLSMILFGRLWCGVLCPEGALSEQAATWSLGRAVPRWVTWKGWPFVGFLGTTIYGQMISVYQYPAAVLVILGGSTAAAIAVALIWGRNKRVWCRHLCPVNGVFALVSKLAPVHYRVDRDAWGRWRKPADSHRTVVNCAPLVPLRTLDGNAQCHMCGRCSGFRDAIALDHRPFSHEIVHVAGREAKPWETALILIGLLGVAGGAFRWTGSSLFIDLKMWFAETLLSLGADRLLDMVMPWWILTNYPANNDVMSVLDGITLLAFIGAEALFAGLIFAGGLVLATRIAGGWSSVCFHHLAQALIPVSAIGVILGLSMTTVMLLRTNGFYLGFIDPLRAVLLAGATVWSAWLSARIVELHATSPSRRLLATGMMTILCILAAVNWGTLFWTL</sequence>
<keyword evidence="6" id="KW-0614">Plasmid</keyword>
<dbReference type="Proteomes" id="UP000509702">
    <property type="component" value="Plasmid unnamed7"/>
</dbReference>
<keyword evidence="4" id="KW-0812">Transmembrane</keyword>
<dbReference type="KEGG" id="aoz:HUE56_30260"/>
<feature type="transmembrane region" description="Helical" evidence="4">
    <location>
        <begin position="273"/>
        <end position="291"/>
    </location>
</feature>
<feature type="transmembrane region" description="Helical" evidence="4">
    <location>
        <begin position="32"/>
        <end position="54"/>
    </location>
</feature>
<feature type="transmembrane region" description="Helical" evidence="4">
    <location>
        <begin position="383"/>
        <end position="403"/>
    </location>
</feature>
<feature type="transmembrane region" description="Helical" evidence="4">
    <location>
        <begin position="120"/>
        <end position="140"/>
    </location>
</feature>
<proteinExistence type="predicted"/>
<dbReference type="GO" id="GO:0005886">
    <property type="term" value="C:plasma membrane"/>
    <property type="evidence" value="ECO:0007669"/>
    <property type="project" value="UniProtKB-SubCell"/>
</dbReference>
<dbReference type="InterPro" id="IPR052378">
    <property type="entry name" value="NosR_regulator"/>
</dbReference>
<feature type="domain" description="4Fe-4S ferredoxin-type" evidence="5">
    <location>
        <begin position="74"/>
        <end position="111"/>
    </location>
</feature>
<evidence type="ECO:0000256" key="2">
    <source>
        <dbReference type="ARBA" id="ARBA00022475"/>
    </source>
</evidence>
<accession>A0A6N1ASJ4</accession>
<geneLocation type="plasmid" evidence="6 7">
    <name>unnamed7</name>
</geneLocation>
<feature type="transmembrane region" description="Helical" evidence="4">
    <location>
        <begin position="146"/>
        <end position="168"/>
    </location>
</feature>
<dbReference type="InterPro" id="IPR017896">
    <property type="entry name" value="4Fe4S_Fe-S-bd"/>
</dbReference>
<organism evidence="6 7">
    <name type="scientific">Azospirillum oryzae</name>
    <dbReference type="NCBI Taxonomy" id="286727"/>
    <lineage>
        <taxon>Bacteria</taxon>
        <taxon>Pseudomonadati</taxon>
        <taxon>Pseudomonadota</taxon>
        <taxon>Alphaproteobacteria</taxon>
        <taxon>Rhodospirillales</taxon>
        <taxon>Azospirillaceae</taxon>
        <taxon>Azospirillum</taxon>
    </lineage>
</organism>
<evidence type="ECO:0000256" key="4">
    <source>
        <dbReference type="SAM" id="Phobius"/>
    </source>
</evidence>
<evidence type="ECO:0000259" key="5">
    <source>
        <dbReference type="Pfam" id="PF12801"/>
    </source>
</evidence>
<gene>
    <name evidence="6" type="ORF">HUE56_30260</name>
</gene>
<evidence type="ECO:0000313" key="6">
    <source>
        <dbReference type="EMBL" id="QKS54785.1"/>
    </source>
</evidence>
<feature type="transmembrane region" description="Helical" evidence="4">
    <location>
        <begin position="447"/>
        <end position="469"/>
    </location>
</feature>
<reference evidence="6 7" key="1">
    <citation type="submission" date="2020-06" db="EMBL/GenBank/DDBJ databases">
        <title>Complete genome of Azosprillum oryzae KACC14407.</title>
        <authorList>
            <person name="Kim M."/>
            <person name="Park Y.-J."/>
            <person name="Shin J.-H."/>
        </authorList>
    </citation>
    <scope>NUCLEOTIDE SEQUENCE [LARGE SCALE GENOMIC DNA]</scope>
    <source>
        <strain evidence="6 7">KACC 14407</strain>
        <plasmid evidence="6 7">unnamed7</plasmid>
    </source>
</reference>
<evidence type="ECO:0000256" key="1">
    <source>
        <dbReference type="ARBA" id="ARBA00004236"/>
    </source>
</evidence>
<keyword evidence="7" id="KW-1185">Reference proteome</keyword>
<keyword evidence="4" id="KW-1133">Transmembrane helix</keyword>
<name>A0A6N1ASJ4_9PROT</name>
<comment type="subcellular location">
    <subcellularLocation>
        <location evidence="1">Cell membrane</location>
    </subcellularLocation>
</comment>
<dbReference type="PANTHER" id="PTHR30224">
    <property type="entry name" value="ELECTRON TRANSPORT PROTEIN"/>
    <property type="match status" value="1"/>
</dbReference>
<feature type="transmembrane region" description="Helical" evidence="4">
    <location>
        <begin position="415"/>
        <end position="435"/>
    </location>
</feature>
<feature type="transmembrane region" description="Helical" evidence="4">
    <location>
        <begin position="340"/>
        <end position="363"/>
    </location>
</feature>
<dbReference type="EMBL" id="CP054622">
    <property type="protein sequence ID" value="QKS54785.1"/>
    <property type="molecule type" value="Genomic_DNA"/>
</dbReference>
<dbReference type="PANTHER" id="PTHR30224:SF4">
    <property type="entry name" value="ELECTRON TRANSPORT PROTEIN YCCM-RELATED"/>
    <property type="match status" value="1"/>
</dbReference>
<keyword evidence="3 4" id="KW-0472">Membrane</keyword>
<protein>
    <submittedName>
        <fullName evidence="6">4Fe-4S binding protein</fullName>
    </submittedName>
</protein>